<proteinExistence type="predicted"/>
<feature type="compositionally biased region" description="Basic and acidic residues" evidence="1">
    <location>
        <begin position="104"/>
        <end position="119"/>
    </location>
</feature>
<dbReference type="Proteomes" id="UP001172457">
    <property type="component" value="Chromosome 5"/>
</dbReference>
<feature type="region of interest" description="Disordered" evidence="1">
    <location>
        <begin position="104"/>
        <end position="269"/>
    </location>
</feature>
<evidence type="ECO:0000313" key="2">
    <source>
        <dbReference type="EMBL" id="KAJ9546667.1"/>
    </source>
</evidence>
<evidence type="ECO:0000256" key="1">
    <source>
        <dbReference type="SAM" id="MobiDB-lite"/>
    </source>
</evidence>
<sequence length="301" mass="33174">MVKSLAQTVTRQNEAITEDFRRSHRNTAKYIQQVSTNLITEGVRLRTNMRNYAADICFFSHLNINAAVISAEDLISRLEAIVRGILDSILSVNPTTCSAEATQIHDHQGGNDPDNHEGENQPQRRAPASEQTPSAVPPTHASDQPLSTEKSNKGKGKKRPLEKPLKIGETTAAPVFKKPSSAEAKKKKKDKDKGIADEQLIAVLRKSKAMASGKMPPHRSPKKGEGASTRVLGVPETSEGTFDNLGDFVELQPAGDTPETLKPAEPRFVDPLKTLEEEYHWLYSEEDFEAPFDPEWLGLST</sequence>
<evidence type="ECO:0000313" key="3">
    <source>
        <dbReference type="Proteomes" id="UP001172457"/>
    </source>
</evidence>
<protein>
    <submittedName>
        <fullName evidence="2">Uncharacterized protein</fullName>
    </submittedName>
</protein>
<accession>A0AA38W2N1</accession>
<gene>
    <name evidence="2" type="ORF">OSB04_019210</name>
</gene>
<keyword evidence="3" id="KW-1185">Reference proteome</keyword>
<reference evidence="2" key="1">
    <citation type="submission" date="2023-03" db="EMBL/GenBank/DDBJ databases">
        <title>Chromosome-scale reference genome and RAD-based genetic map of yellow starthistle (Centaurea solstitialis) reveal putative structural variation and QTLs associated with invader traits.</title>
        <authorList>
            <person name="Reatini B."/>
            <person name="Cang F.A."/>
            <person name="Jiang Q."/>
            <person name="Mckibben M.T.W."/>
            <person name="Barker M.S."/>
            <person name="Rieseberg L.H."/>
            <person name="Dlugosch K.M."/>
        </authorList>
    </citation>
    <scope>NUCLEOTIDE SEQUENCE</scope>
    <source>
        <strain evidence="2">CAN-66</strain>
        <tissue evidence="2">Leaf</tissue>
    </source>
</reference>
<dbReference type="AlphaFoldDB" id="A0AA38W2N1"/>
<name>A0AA38W2N1_9ASTR</name>
<comment type="caution">
    <text evidence="2">The sequence shown here is derived from an EMBL/GenBank/DDBJ whole genome shotgun (WGS) entry which is preliminary data.</text>
</comment>
<organism evidence="2 3">
    <name type="scientific">Centaurea solstitialis</name>
    <name type="common">yellow star-thistle</name>
    <dbReference type="NCBI Taxonomy" id="347529"/>
    <lineage>
        <taxon>Eukaryota</taxon>
        <taxon>Viridiplantae</taxon>
        <taxon>Streptophyta</taxon>
        <taxon>Embryophyta</taxon>
        <taxon>Tracheophyta</taxon>
        <taxon>Spermatophyta</taxon>
        <taxon>Magnoliopsida</taxon>
        <taxon>eudicotyledons</taxon>
        <taxon>Gunneridae</taxon>
        <taxon>Pentapetalae</taxon>
        <taxon>asterids</taxon>
        <taxon>campanulids</taxon>
        <taxon>Asterales</taxon>
        <taxon>Asteraceae</taxon>
        <taxon>Carduoideae</taxon>
        <taxon>Cardueae</taxon>
        <taxon>Centaureinae</taxon>
        <taxon>Centaurea</taxon>
    </lineage>
</organism>
<dbReference type="EMBL" id="JARYMX010000005">
    <property type="protein sequence ID" value="KAJ9546667.1"/>
    <property type="molecule type" value="Genomic_DNA"/>
</dbReference>